<dbReference type="GO" id="GO:0005886">
    <property type="term" value="C:plasma membrane"/>
    <property type="evidence" value="ECO:0007669"/>
    <property type="project" value="UniProtKB-SubCell"/>
</dbReference>
<evidence type="ECO:0000256" key="4">
    <source>
        <dbReference type="ARBA" id="ARBA00022475"/>
    </source>
</evidence>
<dbReference type="CDD" id="cd18773">
    <property type="entry name" value="PDC1_HK_sensor"/>
    <property type="match status" value="1"/>
</dbReference>
<dbReference type="InterPro" id="IPR000014">
    <property type="entry name" value="PAS"/>
</dbReference>
<evidence type="ECO:0000259" key="16">
    <source>
        <dbReference type="PROSITE" id="PS50112"/>
    </source>
</evidence>
<dbReference type="PANTHER" id="PTHR43711">
    <property type="entry name" value="TWO-COMPONENT HISTIDINE KINASE"/>
    <property type="match status" value="1"/>
</dbReference>
<dbReference type="InterPro" id="IPR035965">
    <property type="entry name" value="PAS-like_dom_sf"/>
</dbReference>
<dbReference type="PROSITE" id="PS50109">
    <property type="entry name" value="HIS_KIN"/>
    <property type="match status" value="1"/>
</dbReference>
<dbReference type="NCBIfam" id="TIGR00229">
    <property type="entry name" value="sensory_box"/>
    <property type="match status" value="1"/>
</dbReference>
<evidence type="ECO:0000256" key="9">
    <source>
        <dbReference type="ARBA" id="ARBA00022777"/>
    </source>
</evidence>
<evidence type="ECO:0000256" key="10">
    <source>
        <dbReference type="ARBA" id="ARBA00022840"/>
    </source>
</evidence>
<dbReference type="SMART" id="SM00387">
    <property type="entry name" value="HATPase_c"/>
    <property type="match status" value="1"/>
</dbReference>
<sequence length="913" mass="101099">MDTLIMPRRKISFFNDLGLQLLTLYLLIIIPSLAILLVFDYIAGERIQADVRANDLSLARAIALETDLSISKSLQAVDALSKIPGILESDIDGMEEVFDIFIQTRPDVNLVYRLSDSGRMIYHYPVGPGSTVGDDFSFRDYYQDALIKKQALVSKGRISPTTNQAVATAVMPIRDQDIFLGVVATNIKLASLSETLENIAASRRPDEDFEIVILDSSAQIIAHPDAGFLLKDAQSLLPDIYTPSLVGKSGTRIEKNSEGEERLYTYAPIPSAGWSVIVSRPTAAAFATQITIHRITTIVALTFVSIGLFVWILLSRRVVMPLERLSSLSMAIGRNQEISAEERNQVKHLSKRPDQIGHLIRSILRMETSIAKRINEQETLLDTSKAVVSTLDPQIVLDRILQQVQKLFSVNMCAIVALDEEHNTFRIRASLGLSKKYAAQLVIQPTDPNSVTMRALRAKEPIQISDTETDATFTAQLPRAKAEGYRSLLAAPLQTKHTPPAALLVFRPDVHVFSDNETQLLANFANHVTMAIENATLYSRSDMRLQQQTRRIEALVHSLSDGLILSALSGEVIYANRRIGELANLSSEELNRTSADSVISRILTQSPIQEKIRQRIDDALTGNKERGIEIPLVTTGGRVYLRLQVFDVTGINGNPIGRGLIFRDITVDREVDRMKSSLISTVSHELRTPLASIKGYASTLLAEDVEWDTTSQREFLTIISEETDRLSELVNSLLDLSRIESGNITISHIECPIEEIIQGAAKRAHLQDGNELIVALEPNLPTLYADPPRLETVLRNLLENAVKYAGEEATIQVKVSHENNNLFFRVHDNGPGIPPEENEKIFQSFYRADTSLTRISSGAGLGLAISQGLVQAHGGNIWVDSQQKGACIVFSIPLNERDLAMTPEKITGRQVEN</sequence>
<proteinExistence type="predicted"/>
<dbReference type="EMBL" id="JACNJN010000054">
    <property type="protein sequence ID" value="MBC8334220.1"/>
    <property type="molecule type" value="Genomic_DNA"/>
</dbReference>
<dbReference type="CDD" id="cd00130">
    <property type="entry name" value="PAS"/>
    <property type="match status" value="1"/>
</dbReference>
<feature type="transmembrane region" description="Helical" evidence="14">
    <location>
        <begin position="21"/>
        <end position="43"/>
    </location>
</feature>
<accession>A0A8J6NHU5</accession>
<keyword evidence="8" id="KW-0547">Nucleotide-binding</keyword>
<dbReference type="InterPro" id="IPR036097">
    <property type="entry name" value="HisK_dim/P_sf"/>
</dbReference>
<comment type="caution">
    <text evidence="17">The sequence shown here is derived from an EMBL/GenBank/DDBJ whole genome shotgun (WGS) entry which is preliminary data.</text>
</comment>
<evidence type="ECO:0000259" key="15">
    <source>
        <dbReference type="PROSITE" id="PS50109"/>
    </source>
</evidence>
<dbReference type="Pfam" id="PF00989">
    <property type="entry name" value="PAS"/>
    <property type="match status" value="1"/>
</dbReference>
<dbReference type="InterPro" id="IPR029016">
    <property type="entry name" value="GAF-like_dom_sf"/>
</dbReference>
<keyword evidence="7 14" id="KW-0812">Transmembrane</keyword>
<dbReference type="PROSITE" id="PS50112">
    <property type="entry name" value="PAS"/>
    <property type="match status" value="1"/>
</dbReference>
<dbReference type="Proteomes" id="UP000614469">
    <property type="component" value="Unassembled WGS sequence"/>
</dbReference>
<evidence type="ECO:0000256" key="14">
    <source>
        <dbReference type="SAM" id="Phobius"/>
    </source>
</evidence>
<dbReference type="InterPro" id="IPR003661">
    <property type="entry name" value="HisK_dim/P_dom"/>
</dbReference>
<dbReference type="CDD" id="cd18774">
    <property type="entry name" value="PDC2_HK_sensor"/>
    <property type="match status" value="1"/>
</dbReference>
<dbReference type="Pfam" id="PF00512">
    <property type="entry name" value="HisKA"/>
    <property type="match status" value="1"/>
</dbReference>
<dbReference type="GO" id="GO:0000155">
    <property type="term" value="F:phosphorelay sensor kinase activity"/>
    <property type="evidence" value="ECO:0007669"/>
    <property type="project" value="InterPro"/>
</dbReference>
<keyword evidence="6" id="KW-0808">Transferase</keyword>
<dbReference type="Gene3D" id="6.10.340.10">
    <property type="match status" value="1"/>
</dbReference>
<dbReference type="SMART" id="SM00091">
    <property type="entry name" value="PAS"/>
    <property type="match status" value="1"/>
</dbReference>
<dbReference type="FunFam" id="3.30.565.10:FF:000006">
    <property type="entry name" value="Sensor histidine kinase WalK"/>
    <property type="match status" value="1"/>
</dbReference>
<comment type="subcellular location">
    <subcellularLocation>
        <location evidence="2">Cell membrane</location>
        <topology evidence="2">Multi-pass membrane protein</topology>
    </subcellularLocation>
</comment>
<dbReference type="Gene3D" id="1.10.287.130">
    <property type="match status" value="1"/>
</dbReference>
<feature type="transmembrane region" description="Helical" evidence="14">
    <location>
        <begin position="295"/>
        <end position="314"/>
    </location>
</feature>
<gene>
    <name evidence="17" type="ORF">H8E29_03055</name>
</gene>
<dbReference type="SMART" id="SM00065">
    <property type="entry name" value="GAF"/>
    <property type="match status" value="1"/>
</dbReference>
<keyword evidence="13 14" id="KW-0472">Membrane</keyword>
<dbReference type="GO" id="GO:0006355">
    <property type="term" value="P:regulation of DNA-templated transcription"/>
    <property type="evidence" value="ECO:0007669"/>
    <property type="project" value="InterPro"/>
</dbReference>
<evidence type="ECO:0000313" key="17">
    <source>
        <dbReference type="EMBL" id="MBC8334220.1"/>
    </source>
</evidence>
<dbReference type="InterPro" id="IPR003594">
    <property type="entry name" value="HATPase_dom"/>
</dbReference>
<dbReference type="SUPFAM" id="SSF103190">
    <property type="entry name" value="Sensory domain-like"/>
    <property type="match status" value="1"/>
</dbReference>
<evidence type="ECO:0000256" key="12">
    <source>
        <dbReference type="ARBA" id="ARBA00023012"/>
    </source>
</evidence>
<evidence type="ECO:0000256" key="11">
    <source>
        <dbReference type="ARBA" id="ARBA00022989"/>
    </source>
</evidence>
<dbReference type="InterPro" id="IPR036890">
    <property type="entry name" value="HATPase_C_sf"/>
</dbReference>
<dbReference type="FunFam" id="1.10.287.130:FF:000001">
    <property type="entry name" value="Two-component sensor histidine kinase"/>
    <property type="match status" value="1"/>
</dbReference>
<evidence type="ECO:0000256" key="13">
    <source>
        <dbReference type="ARBA" id="ARBA00023136"/>
    </source>
</evidence>
<dbReference type="InterPro" id="IPR050736">
    <property type="entry name" value="Sensor_HK_Regulatory"/>
</dbReference>
<evidence type="ECO:0000256" key="2">
    <source>
        <dbReference type="ARBA" id="ARBA00004651"/>
    </source>
</evidence>
<comment type="catalytic activity">
    <reaction evidence="1">
        <text>ATP + protein L-histidine = ADP + protein N-phospho-L-histidine.</text>
        <dbReference type="EC" id="2.7.13.3"/>
    </reaction>
</comment>
<keyword evidence="10" id="KW-0067">ATP-binding</keyword>
<dbReference type="InterPro" id="IPR005467">
    <property type="entry name" value="His_kinase_dom"/>
</dbReference>
<feature type="domain" description="PAS" evidence="16">
    <location>
        <begin position="548"/>
        <end position="623"/>
    </location>
</feature>
<evidence type="ECO:0000256" key="5">
    <source>
        <dbReference type="ARBA" id="ARBA00022553"/>
    </source>
</evidence>
<dbReference type="SUPFAM" id="SSF55785">
    <property type="entry name" value="PYP-like sensor domain (PAS domain)"/>
    <property type="match status" value="1"/>
</dbReference>
<keyword evidence="11 14" id="KW-1133">Transmembrane helix</keyword>
<dbReference type="Pfam" id="PF13185">
    <property type="entry name" value="GAF_2"/>
    <property type="match status" value="1"/>
</dbReference>
<keyword evidence="9" id="KW-0418">Kinase</keyword>
<dbReference type="SMART" id="SM00388">
    <property type="entry name" value="HisKA"/>
    <property type="match status" value="1"/>
</dbReference>
<dbReference type="InterPro" id="IPR033479">
    <property type="entry name" value="dCache_1"/>
</dbReference>
<evidence type="ECO:0000256" key="3">
    <source>
        <dbReference type="ARBA" id="ARBA00012438"/>
    </source>
</evidence>
<dbReference type="SUPFAM" id="SSF55874">
    <property type="entry name" value="ATPase domain of HSP90 chaperone/DNA topoisomerase II/histidine kinase"/>
    <property type="match status" value="1"/>
</dbReference>
<dbReference type="GO" id="GO:0005524">
    <property type="term" value="F:ATP binding"/>
    <property type="evidence" value="ECO:0007669"/>
    <property type="project" value="UniProtKB-KW"/>
</dbReference>
<dbReference type="SUPFAM" id="SSF47384">
    <property type="entry name" value="Homodimeric domain of signal transducing histidine kinase"/>
    <property type="match status" value="1"/>
</dbReference>
<evidence type="ECO:0000256" key="1">
    <source>
        <dbReference type="ARBA" id="ARBA00000085"/>
    </source>
</evidence>
<dbReference type="Pfam" id="PF02518">
    <property type="entry name" value="HATPase_c"/>
    <property type="match status" value="1"/>
</dbReference>
<feature type="domain" description="Histidine kinase" evidence="15">
    <location>
        <begin position="681"/>
        <end position="896"/>
    </location>
</feature>
<dbReference type="Gene3D" id="3.30.450.40">
    <property type="match status" value="1"/>
</dbReference>
<dbReference type="CDD" id="cd00082">
    <property type="entry name" value="HisKA"/>
    <property type="match status" value="1"/>
</dbReference>
<keyword evidence="12" id="KW-0902">Two-component regulatory system</keyword>
<dbReference type="AlphaFoldDB" id="A0A8J6NHU5"/>
<protein>
    <recommendedName>
        <fullName evidence="3">histidine kinase</fullName>
        <ecNumber evidence="3">2.7.13.3</ecNumber>
    </recommendedName>
</protein>
<name>A0A8J6NHU5_9CHLR</name>
<evidence type="ECO:0000256" key="8">
    <source>
        <dbReference type="ARBA" id="ARBA00022741"/>
    </source>
</evidence>
<keyword evidence="5" id="KW-0597">Phosphoprotein</keyword>
<keyword evidence="4" id="KW-1003">Cell membrane</keyword>
<dbReference type="InterPro" id="IPR004358">
    <property type="entry name" value="Sig_transdc_His_kin-like_C"/>
</dbReference>
<dbReference type="Pfam" id="PF02743">
    <property type="entry name" value="dCache_1"/>
    <property type="match status" value="1"/>
</dbReference>
<dbReference type="EC" id="2.7.13.3" evidence="3"/>
<dbReference type="PANTHER" id="PTHR43711:SF1">
    <property type="entry name" value="HISTIDINE KINASE 1"/>
    <property type="match status" value="1"/>
</dbReference>
<dbReference type="SUPFAM" id="SSF55781">
    <property type="entry name" value="GAF domain-like"/>
    <property type="match status" value="1"/>
</dbReference>
<dbReference type="InterPro" id="IPR003018">
    <property type="entry name" value="GAF"/>
</dbReference>
<dbReference type="Gene3D" id="3.30.565.10">
    <property type="entry name" value="Histidine kinase-like ATPase, C-terminal domain"/>
    <property type="match status" value="1"/>
</dbReference>
<dbReference type="CDD" id="cd00075">
    <property type="entry name" value="HATPase"/>
    <property type="match status" value="1"/>
</dbReference>
<dbReference type="PRINTS" id="PR00344">
    <property type="entry name" value="BCTRLSENSOR"/>
</dbReference>
<organism evidence="17 18">
    <name type="scientific">Candidatus Desulfolinea nitratireducens</name>
    <dbReference type="NCBI Taxonomy" id="2841698"/>
    <lineage>
        <taxon>Bacteria</taxon>
        <taxon>Bacillati</taxon>
        <taxon>Chloroflexota</taxon>
        <taxon>Anaerolineae</taxon>
        <taxon>Anaerolineales</taxon>
        <taxon>Anaerolineales incertae sedis</taxon>
        <taxon>Candidatus Desulfolinea</taxon>
    </lineage>
</organism>
<dbReference type="Gene3D" id="3.30.450.20">
    <property type="entry name" value="PAS domain"/>
    <property type="match status" value="2"/>
</dbReference>
<dbReference type="InterPro" id="IPR013767">
    <property type="entry name" value="PAS_fold"/>
</dbReference>
<evidence type="ECO:0000256" key="6">
    <source>
        <dbReference type="ARBA" id="ARBA00022679"/>
    </source>
</evidence>
<evidence type="ECO:0000313" key="18">
    <source>
        <dbReference type="Proteomes" id="UP000614469"/>
    </source>
</evidence>
<evidence type="ECO:0000256" key="7">
    <source>
        <dbReference type="ARBA" id="ARBA00022692"/>
    </source>
</evidence>
<dbReference type="InterPro" id="IPR029151">
    <property type="entry name" value="Sensor-like_sf"/>
</dbReference>
<reference evidence="17 18" key="1">
    <citation type="submission" date="2020-08" db="EMBL/GenBank/DDBJ databases">
        <title>Bridging the membrane lipid divide: bacteria of the FCB group superphylum have the potential to synthesize archaeal ether lipids.</title>
        <authorList>
            <person name="Villanueva L."/>
            <person name="Von Meijenfeldt F.A.B."/>
            <person name="Westbye A.B."/>
            <person name="Yadav S."/>
            <person name="Hopmans E.C."/>
            <person name="Dutilh B.E."/>
            <person name="Sinninghe Damste J.S."/>
        </authorList>
    </citation>
    <scope>NUCLEOTIDE SEQUENCE [LARGE SCALE GENOMIC DNA]</scope>
    <source>
        <strain evidence="17">NIOZ-UU36</strain>
    </source>
</reference>